<evidence type="ECO:0000313" key="3">
    <source>
        <dbReference type="Proteomes" id="UP000675881"/>
    </source>
</evidence>
<feature type="compositionally biased region" description="Low complexity" evidence="1">
    <location>
        <begin position="1294"/>
        <end position="1307"/>
    </location>
</feature>
<feature type="compositionally biased region" description="Low complexity" evidence="1">
    <location>
        <begin position="481"/>
        <end position="503"/>
    </location>
</feature>
<dbReference type="InterPro" id="IPR036034">
    <property type="entry name" value="PDZ_sf"/>
</dbReference>
<dbReference type="PANTHER" id="PTHR13865">
    <property type="entry name" value="TIGHT JUNCTION PROTEIN"/>
    <property type="match status" value="1"/>
</dbReference>
<feature type="compositionally biased region" description="Polar residues" evidence="1">
    <location>
        <begin position="148"/>
        <end position="157"/>
    </location>
</feature>
<organism evidence="2 3">
    <name type="scientific">Lepeophtheirus salmonis</name>
    <name type="common">Salmon louse</name>
    <name type="synonym">Caligus salmonis</name>
    <dbReference type="NCBI Taxonomy" id="72036"/>
    <lineage>
        <taxon>Eukaryota</taxon>
        <taxon>Metazoa</taxon>
        <taxon>Ecdysozoa</taxon>
        <taxon>Arthropoda</taxon>
        <taxon>Crustacea</taxon>
        <taxon>Multicrustacea</taxon>
        <taxon>Hexanauplia</taxon>
        <taxon>Copepoda</taxon>
        <taxon>Siphonostomatoida</taxon>
        <taxon>Caligidae</taxon>
        <taxon>Lepeophtheirus</taxon>
    </lineage>
</organism>
<dbReference type="GO" id="GO:0150105">
    <property type="term" value="P:protein localization to cell-cell junction"/>
    <property type="evidence" value="ECO:0007669"/>
    <property type="project" value="TreeGrafter"/>
</dbReference>
<dbReference type="OrthoDB" id="418634at2759"/>
<dbReference type="Gene3D" id="3.40.50.300">
    <property type="entry name" value="P-loop containing nucleotide triphosphate hydrolases"/>
    <property type="match status" value="1"/>
</dbReference>
<dbReference type="SMART" id="SM00072">
    <property type="entry name" value="GuKc"/>
    <property type="match status" value="1"/>
</dbReference>
<dbReference type="PANTHER" id="PTHR13865:SF28">
    <property type="entry name" value="POLYCHAETOID, ISOFORM O"/>
    <property type="match status" value="1"/>
</dbReference>
<dbReference type="GO" id="GO:0098609">
    <property type="term" value="P:cell-cell adhesion"/>
    <property type="evidence" value="ECO:0007669"/>
    <property type="project" value="TreeGrafter"/>
</dbReference>
<dbReference type="Pfam" id="PF00595">
    <property type="entry name" value="PDZ"/>
    <property type="match status" value="3"/>
</dbReference>
<dbReference type="PROSITE" id="PS50106">
    <property type="entry name" value="PDZ"/>
    <property type="match status" value="3"/>
</dbReference>
<feature type="compositionally biased region" description="Basic and acidic residues" evidence="1">
    <location>
        <begin position="950"/>
        <end position="959"/>
    </location>
</feature>
<dbReference type="Gene3D" id="2.30.42.10">
    <property type="match status" value="3"/>
</dbReference>
<dbReference type="SUPFAM" id="SSF52540">
    <property type="entry name" value="P-loop containing nucleoside triphosphate hydrolases"/>
    <property type="match status" value="1"/>
</dbReference>
<keyword evidence="3" id="KW-1185">Reference proteome</keyword>
<feature type="compositionally biased region" description="Low complexity" evidence="1">
    <location>
        <begin position="988"/>
        <end position="1003"/>
    </location>
</feature>
<name>A0A7R8HBS1_LEPSM</name>
<dbReference type="InterPro" id="IPR001478">
    <property type="entry name" value="PDZ"/>
</dbReference>
<feature type="region of interest" description="Disordered" evidence="1">
    <location>
        <begin position="684"/>
        <end position="716"/>
    </location>
</feature>
<dbReference type="SUPFAM" id="SSF50044">
    <property type="entry name" value="SH3-domain"/>
    <property type="match status" value="1"/>
</dbReference>
<protein>
    <submittedName>
        <fullName evidence="2">TJP1</fullName>
    </submittedName>
</protein>
<dbReference type="InterPro" id="IPR036028">
    <property type="entry name" value="SH3-like_dom_sf"/>
</dbReference>
<dbReference type="FunFam" id="2.30.42.10:FF:000029">
    <property type="entry name" value="tight junction protein ZO-1 isoform X1"/>
    <property type="match status" value="1"/>
</dbReference>
<dbReference type="SUPFAM" id="SSF50156">
    <property type="entry name" value="PDZ domain-like"/>
    <property type="match status" value="3"/>
</dbReference>
<sequence>MSWSVSNLLERHKGALSRDPNFVMVVSELVSKGIVSYSEEGHILAELDFDLQERSPHFLTSLLLDTTDSTPESQSIRSCHSRESSVVSLSRKYRDMDLNLPSQYSTAVRSASSTPYSFLPPPPTINSEEEALISEHHARSAPLRMDSSRSASTNPSSYYGAGDELLEEPVEEQGGERIVWEYHQVILSRVPGYGFGIAVSGGRDNPHFTNGDASIAISDVLKSGPAEGKLLINDRVISANNISLENVDYATAVQVLRDSGQTVHLVVKRRVVLPPNTSSNESHSLRVSLSRRGKKEDFGVILGCRIYVKEIISGSSADKDGTLKEGDFVHKINSTPLDGLSLKEARKLVESTKDKLDLILKRGDPFTSTQKKNIANLTNGGYSVKGDFYNNTNHQIPEAEPPKNSYPAQNLYVQPPSRSTVYQQHDEKNNLLRASQETHHFSNGSGLPPRPPPTDDAVEYGTTLHRRNEEDKTALSERPSNTNINNNNNPNATNNNNTGTNANNLPYPRYISFQKAGSVGIRLTGGNDVGIFVTAVQPGSPASQKGLQPGDKILKVNDMDMKGVTREEAVLFLLSLQDTIDLIAQYRKEEYDSIVSLQRGDSFYIKAHFSYEIPEKNEMSFRKSDVFHVVDTLHNGVVGAWQVFKMDPFMSGLSRSSSSDQQVIKGVIPNKGRAEEIATQQFNAAKKEQNQSEQAKGNGGGSFFRRKREKSHRRSKSLGKDHWEDLVWSESMSKFPAYERVSLRHPGFPRPVVIFGPVADLARERLLRDYPSKFACPQDSSDDVSKNKSGIVRLSGIREIMDRRKHALLDVTPNAVDKLNYAQFYPIVIFVRADSKQTIKDCRTGVPKKAHLSSKKLFEQCQKLEKLWGHVFTGTLNLSNDNWYTKLTDLIDKQQTAPIWMSETKPDESFSDDFLFPMTSRLSYTSSPESDGEFCGDPETPKVNRAVPEVPHDGEDGRLTRSNSDSNLVSSSSNKESSDHHPLMGPINSANSNSSASANTNTNGGIPNYNAPINCAVDSTVKSGNGNIKQQHEMNSNTATKRDLYGGFRRSQVNESIDDLPLPPSSKSFILLYLFIIPTKSFPTPILTGLKSPVEGQPKIVSSLDRNAHVRDMKMSAYDHNGGTIYDTYKSLDNEMMTQKSTSSLQIPHESSRHTRAVSQDPNATYRRQYSNGYDSNGYDSKYRYADYKPPKSYPGTQSQPPSIEGNYMNSGPYSNNYTNNRQSTGYDDGDSNNTGFDSGHGSSLDRDYYGTTATNGNGVNTNNNHINSGGLSSYMGMMNGLSRQHQYYYNIPNSSGNTNGNNSGSSPKRNGGDGLDLSNREYRGSAFELYKKPLSSCPPPPSTSQAANYFNGHTTIGR</sequence>
<dbReference type="InterPro" id="IPR008145">
    <property type="entry name" value="GK/Ca_channel_bsu"/>
</dbReference>
<dbReference type="GO" id="GO:0005886">
    <property type="term" value="C:plasma membrane"/>
    <property type="evidence" value="ECO:0007669"/>
    <property type="project" value="TreeGrafter"/>
</dbReference>
<dbReference type="CDD" id="cd06729">
    <property type="entry name" value="PDZ3_ZO1-like_domain"/>
    <property type="match status" value="1"/>
</dbReference>
<feature type="compositionally biased region" description="Polar residues" evidence="1">
    <location>
        <begin position="1195"/>
        <end position="1237"/>
    </location>
</feature>
<accession>A0A7R8HBS1</accession>
<reference evidence="2" key="1">
    <citation type="submission" date="2021-02" db="EMBL/GenBank/DDBJ databases">
        <authorList>
            <person name="Bekaert M."/>
        </authorList>
    </citation>
    <scope>NUCLEOTIDE SEQUENCE</scope>
    <source>
        <strain evidence="2">IoA-00</strain>
    </source>
</reference>
<feature type="region of interest" description="Disordered" evidence="1">
    <location>
        <begin position="922"/>
        <end position="1003"/>
    </location>
</feature>
<gene>
    <name evidence="2" type="ORF">LSAA_12672</name>
</gene>
<evidence type="ECO:0000256" key="1">
    <source>
        <dbReference type="SAM" id="MobiDB-lite"/>
    </source>
</evidence>
<feature type="region of interest" description="Disordered" evidence="1">
    <location>
        <begin position="1335"/>
        <end position="1359"/>
    </location>
</feature>
<dbReference type="Proteomes" id="UP000675881">
    <property type="component" value="Chromosome 7"/>
</dbReference>
<proteinExistence type="predicted"/>
<feature type="compositionally biased region" description="Basic residues" evidence="1">
    <location>
        <begin position="704"/>
        <end position="716"/>
    </location>
</feature>
<feature type="region of interest" description="Disordered" evidence="1">
    <location>
        <begin position="140"/>
        <end position="161"/>
    </location>
</feature>
<dbReference type="Gene3D" id="2.30.30.40">
    <property type="entry name" value="SH3 Domains"/>
    <property type="match status" value="1"/>
</dbReference>
<feature type="compositionally biased region" description="Basic and acidic residues" evidence="1">
    <location>
        <begin position="1181"/>
        <end position="1190"/>
    </location>
</feature>
<feature type="region of interest" description="Disordered" evidence="1">
    <location>
        <begin position="438"/>
        <end position="503"/>
    </location>
</feature>
<dbReference type="CDD" id="cd11859">
    <property type="entry name" value="SH3_ZO"/>
    <property type="match status" value="1"/>
</dbReference>
<feature type="compositionally biased region" description="Polar residues" evidence="1">
    <location>
        <begin position="1157"/>
        <end position="1179"/>
    </location>
</feature>
<dbReference type="CDD" id="cd06728">
    <property type="entry name" value="PDZ2_ZO1-like_ds"/>
    <property type="match status" value="1"/>
</dbReference>
<feature type="compositionally biased region" description="Polar residues" evidence="1">
    <location>
        <begin position="1346"/>
        <end position="1359"/>
    </location>
</feature>
<feature type="compositionally biased region" description="Basic and acidic residues" evidence="1">
    <location>
        <begin position="466"/>
        <end position="475"/>
    </location>
</feature>
<dbReference type="GO" id="GO:0050839">
    <property type="term" value="F:cell adhesion molecule binding"/>
    <property type="evidence" value="ECO:0007669"/>
    <property type="project" value="TreeGrafter"/>
</dbReference>
<feature type="region of interest" description="Disordered" evidence="1">
    <location>
        <begin position="1138"/>
        <end position="1243"/>
    </location>
</feature>
<feature type="compositionally biased region" description="Low complexity" evidence="1">
    <location>
        <begin position="962"/>
        <end position="975"/>
    </location>
</feature>
<dbReference type="InterPro" id="IPR027417">
    <property type="entry name" value="P-loop_NTPase"/>
</dbReference>
<dbReference type="EMBL" id="HG994586">
    <property type="protein sequence ID" value="CAF2994129.1"/>
    <property type="molecule type" value="Genomic_DNA"/>
</dbReference>
<dbReference type="PROSITE" id="PS50052">
    <property type="entry name" value="GUANYLATE_KINASE_2"/>
    <property type="match status" value="1"/>
</dbReference>
<evidence type="ECO:0000313" key="2">
    <source>
        <dbReference type="EMBL" id="CAF2994129.1"/>
    </source>
</evidence>
<dbReference type="GO" id="GO:0005923">
    <property type="term" value="C:bicellular tight junction"/>
    <property type="evidence" value="ECO:0007669"/>
    <property type="project" value="TreeGrafter"/>
</dbReference>
<dbReference type="SMART" id="SM00228">
    <property type="entry name" value="PDZ"/>
    <property type="match status" value="3"/>
</dbReference>
<dbReference type="Pfam" id="PF00625">
    <property type="entry name" value="Guanylate_kin"/>
    <property type="match status" value="1"/>
</dbReference>
<dbReference type="InterPro" id="IPR008144">
    <property type="entry name" value="Guanylate_kin-like_dom"/>
</dbReference>
<dbReference type="GO" id="GO:0045216">
    <property type="term" value="P:cell-cell junction organization"/>
    <property type="evidence" value="ECO:0007669"/>
    <property type="project" value="TreeGrafter"/>
</dbReference>
<dbReference type="FunFam" id="2.30.42.10:FF:000138">
    <property type="entry name" value="Uncharacterized protein, isoform C"/>
    <property type="match status" value="1"/>
</dbReference>
<feature type="region of interest" description="Disordered" evidence="1">
    <location>
        <begin position="1290"/>
        <end position="1320"/>
    </location>
</feature>
<dbReference type="CDD" id="cd06727">
    <property type="entry name" value="PDZ1_ZO1-like"/>
    <property type="match status" value="1"/>
</dbReference>